<name>A0A5D2S4X7_GOSMU</name>
<dbReference type="Proteomes" id="UP000323597">
    <property type="component" value="Chromosome D13"/>
</dbReference>
<reference evidence="1 2" key="1">
    <citation type="submission" date="2019-07" db="EMBL/GenBank/DDBJ databases">
        <title>WGS assembly of Gossypium mustelinum.</title>
        <authorList>
            <person name="Chen Z.J."/>
            <person name="Sreedasyam A."/>
            <person name="Ando A."/>
            <person name="Song Q."/>
            <person name="De L."/>
            <person name="Hulse-Kemp A."/>
            <person name="Ding M."/>
            <person name="Ye W."/>
            <person name="Kirkbride R."/>
            <person name="Jenkins J."/>
            <person name="Plott C."/>
            <person name="Lovell J."/>
            <person name="Lin Y.-M."/>
            <person name="Vaughn R."/>
            <person name="Liu B."/>
            <person name="Li W."/>
            <person name="Simpson S."/>
            <person name="Scheffler B."/>
            <person name="Saski C."/>
            <person name="Grover C."/>
            <person name="Hu G."/>
            <person name="Conover J."/>
            <person name="Carlson J."/>
            <person name="Shu S."/>
            <person name="Boston L."/>
            <person name="Williams M."/>
            <person name="Peterson D."/>
            <person name="Mcgee K."/>
            <person name="Jones D."/>
            <person name="Wendel J."/>
            <person name="Stelly D."/>
            <person name="Grimwood J."/>
            <person name="Schmutz J."/>
        </authorList>
    </citation>
    <scope>NUCLEOTIDE SEQUENCE [LARGE SCALE GENOMIC DNA]</scope>
    <source>
        <strain evidence="1">1408120.09</strain>
    </source>
</reference>
<accession>A0A5D2S4X7</accession>
<keyword evidence="2" id="KW-1185">Reference proteome</keyword>
<dbReference type="EMBL" id="CM017661">
    <property type="protein sequence ID" value="TYI47440.1"/>
    <property type="molecule type" value="Genomic_DNA"/>
</dbReference>
<dbReference type="AlphaFoldDB" id="A0A5D2S4X7"/>
<feature type="non-terminal residue" evidence="1">
    <location>
        <position position="1"/>
    </location>
</feature>
<proteinExistence type="predicted"/>
<organism evidence="1 2">
    <name type="scientific">Gossypium mustelinum</name>
    <name type="common">Cotton</name>
    <name type="synonym">Gossypium caicoense</name>
    <dbReference type="NCBI Taxonomy" id="34275"/>
    <lineage>
        <taxon>Eukaryota</taxon>
        <taxon>Viridiplantae</taxon>
        <taxon>Streptophyta</taxon>
        <taxon>Embryophyta</taxon>
        <taxon>Tracheophyta</taxon>
        <taxon>Spermatophyta</taxon>
        <taxon>Magnoliopsida</taxon>
        <taxon>eudicotyledons</taxon>
        <taxon>Gunneridae</taxon>
        <taxon>Pentapetalae</taxon>
        <taxon>rosids</taxon>
        <taxon>malvids</taxon>
        <taxon>Malvales</taxon>
        <taxon>Malvaceae</taxon>
        <taxon>Malvoideae</taxon>
        <taxon>Gossypium</taxon>
    </lineage>
</organism>
<evidence type="ECO:0000313" key="2">
    <source>
        <dbReference type="Proteomes" id="UP000323597"/>
    </source>
</evidence>
<gene>
    <name evidence="1" type="ORF">E1A91_D13G174000v1</name>
</gene>
<protein>
    <submittedName>
        <fullName evidence="1">Uncharacterized protein</fullName>
    </submittedName>
</protein>
<sequence>NLNLLCKAFMSWIIEHIFYLSLKSEMHFLMTDIESLSIWILWSFSCNPSFTASKHACTFAAKVEPTFSWMVAFEAITLPLPS</sequence>
<evidence type="ECO:0000313" key="1">
    <source>
        <dbReference type="EMBL" id="TYI47440.1"/>
    </source>
</evidence>